<keyword evidence="2" id="KW-0560">Oxidoreductase</keyword>
<accession>A0ABW8I6L7</accession>
<evidence type="ECO:0000259" key="1">
    <source>
        <dbReference type="PROSITE" id="PS51819"/>
    </source>
</evidence>
<dbReference type="CDD" id="cd08347">
    <property type="entry name" value="PcpA_C_like"/>
    <property type="match status" value="1"/>
</dbReference>
<proteinExistence type="predicted"/>
<gene>
    <name evidence="2" type="ORF">QYG89_05470</name>
</gene>
<organism evidence="2 3">
    <name type="scientific">Bacillus lumedeiriae</name>
    <dbReference type="NCBI Taxonomy" id="3058829"/>
    <lineage>
        <taxon>Bacteria</taxon>
        <taxon>Bacillati</taxon>
        <taxon>Bacillota</taxon>
        <taxon>Bacilli</taxon>
        <taxon>Bacillales</taxon>
        <taxon>Bacillaceae</taxon>
        <taxon>Bacillus</taxon>
    </lineage>
</organism>
<name>A0ABW8I6L7_9BACI</name>
<dbReference type="Proteomes" id="UP001619911">
    <property type="component" value="Unassembled WGS sequence"/>
</dbReference>
<comment type="caution">
    <text evidence="2">The sequence shown here is derived from an EMBL/GenBank/DDBJ whole genome shotgun (WGS) entry which is preliminary data.</text>
</comment>
<dbReference type="InterPro" id="IPR052537">
    <property type="entry name" value="Extradiol_RC_dioxygenase"/>
</dbReference>
<feature type="domain" description="VOC" evidence="1">
    <location>
        <begin position="156"/>
        <end position="282"/>
    </location>
</feature>
<keyword evidence="3" id="KW-1185">Reference proteome</keyword>
<dbReference type="RefSeq" id="WP_404315374.1">
    <property type="nucleotide sequence ID" value="NZ_JAUIYO010000002.1"/>
</dbReference>
<dbReference type="SUPFAM" id="SSF54593">
    <property type="entry name" value="Glyoxalase/Bleomycin resistance protein/Dihydroxybiphenyl dioxygenase"/>
    <property type="match status" value="1"/>
</dbReference>
<sequence>MELLGLHHVSILTGKAEKNYEFYTKILGMRLVKKTVNQDNTESYHLFYADAEGTPGTDVTFFDIPHLGKTYRGTSDISTISLRVRNSDSLLFWKERFIQYGVEHDDIRKRANRDTLAFRDFEGTRLILAADNGEKGVRAGVPWQREDIPLEHAIIGLGPVTFTVANAEPTIGVLTEVMGFRFVSSYPSLEGDYPDILIYATGEGGSGAEVHIETRPDLPRASLGRGGVHHVAFRVPNEEEYDKWAKRLKEYRLPNSGKVERYYFKALYFREPNGILFELSTDTPGFTIDEPMETMGEKLALPSFLEPKRKEIEGKLRPLILD</sequence>
<dbReference type="EMBL" id="JAUIYO010000002">
    <property type="protein sequence ID" value="MFK2825137.1"/>
    <property type="molecule type" value="Genomic_DNA"/>
</dbReference>
<dbReference type="Gene3D" id="3.10.180.10">
    <property type="entry name" value="2,3-Dihydroxybiphenyl 1,2-Dioxygenase, domain 1"/>
    <property type="match status" value="2"/>
</dbReference>
<dbReference type="Pfam" id="PF00903">
    <property type="entry name" value="Glyoxalase"/>
    <property type="match status" value="2"/>
</dbReference>
<protein>
    <submittedName>
        <fullName evidence="2">Ring-cleaving dioxygenase</fullName>
    </submittedName>
</protein>
<dbReference type="PROSITE" id="PS51819">
    <property type="entry name" value="VOC"/>
    <property type="match status" value="2"/>
</dbReference>
<dbReference type="PANTHER" id="PTHR36110:SF4">
    <property type="entry name" value="RING-CLEAVING DIOXYGENASE MHQA-RELATED"/>
    <property type="match status" value="1"/>
</dbReference>
<dbReference type="GO" id="GO:0051213">
    <property type="term" value="F:dioxygenase activity"/>
    <property type="evidence" value="ECO:0007669"/>
    <property type="project" value="UniProtKB-KW"/>
</dbReference>
<feature type="domain" description="VOC" evidence="1">
    <location>
        <begin position="5"/>
        <end position="131"/>
    </location>
</feature>
<evidence type="ECO:0000313" key="3">
    <source>
        <dbReference type="Proteomes" id="UP001619911"/>
    </source>
</evidence>
<dbReference type="PANTHER" id="PTHR36110">
    <property type="entry name" value="RING-CLEAVING DIOXYGENASE MHQE-RELATED"/>
    <property type="match status" value="1"/>
</dbReference>
<dbReference type="InterPro" id="IPR037523">
    <property type="entry name" value="VOC_core"/>
</dbReference>
<keyword evidence="2" id="KW-0223">Dioxygenase</keyword>
<reference evidence="2 3" key="1">
    <citation type="submission" date="2023-07" db="EMBL/GenBank/DDBJ databases">
        <title>Bacillus lucianemedeirus sp. nov, a new species isolated from an immunobiological production facility.</title>
        <authorList>
            <person name="Costa L.V."/>
            <person name="Miranda R.V.S.L."/>
            <person name="Brandao M.L.L."/>
            <person name="Reis C.M.F."/>
            <person name="Frazao A.M."/>
            <person name="Cruz F.V."/>
            <person name="Baio P.V.P."/>
            <person name="Veras J.F.C."/>
            <person name="Ramos J.N."/>
            <person name="Vieira V."/>
        </authorList>
    </citation>
    <scope>NUCLEOTIDE SEQUENCE [LARGE SCALE GENOMIC DNA]</scope>
    <source>
        <strain evidence="2 3">B190/17</strain>
    </source>
</reference>
<dbReference type="InterPro" id="IPR004360">
    <property type="entry name" value="Glyas_Fos-R_dOase_dom"/>
</dbReference>
<evidence type="ECO:0000313" key="2">
    <source>
        <dbReference type="EMBL" id="MFK2825137.1"/>
    </source>
</evidence>
<dbReference type="InterPro" id="IPR029068">
    <property type="entry name" value="Glyas_Bleomycin-R_OHBP_Dase"/>
</dbReference>